<evidence type="ECO:0000313" key="2">
    <source>
        <dbReference type="Proteomes" id="UP000249799"/>
    </source>
</evidence>
<name>A0A2Z4FR21_9DELT</name>
<organism evidence="1 2">
    <name type="scientific">Bradymonas sediminis</name>
    <dbReference type="NCBI Taxonomy" id="1548548"/>
    <lineage>
        <taxon>Bacteria</taxon>
        <taxon>Deltaproteobacteria</taxon>
        <taxon>Bradymonadales</taxon>
        <taxon>Bradymonadaceae</taxon>
        <taxon>Bradymonas</taxon>
    </lineage>
</organism>
<dbReference type="OrthoDB" id="5180856at2"/>
<dbReference type="AlphaFoldDB" id="A0A2Z4FR21"/>
<evidence type="ECO:0000313" key="1">
    <source>
        <dbReference type="EMBL" id="AWV91134.1"/>
    </source>
</evidence>
<protein>
    <submittedName>
        <fullName evidence="1">Uncharacterized protein</fullName>
    </submittedName>
</protein>
<dbReference type="KEGG" id="bsed:DN745_18100"/>
<sequence>MDFAMNWRKDSLTAKNVFKNMGVSNRYELHWNQALKAIDNNQVNAWDWQWYFSLSKQNQLCIFPATNLIENIGFGENATHTKGVAKKRYLETKELRFPLSHPSVICPDFRYDMKFEQTKMSSRRRICLQKTKALLKFIVDFISD</sequence>
<dbReference type="EMBL" id="CP030032">
    <property type="protein sequence ID" value="AWV91134.1"/>
    <property type="molecule type" value="Genomic_DNA"/>
</dbReference>
<gene>
    <name evidence="1" type="ORF">DN745_18100</name>
</gene>
<keyword evidence="2" id="KW-1185">Reference proteome</keyword>
<accession>A0A2Z4FR21</accession>
<dbReference type="Proteomes" id="UP000249799">
    <property type="component" value="Chromosome"/>
</dbReference>
<reference evidence="1 2" key="1">
    <citation type="submission" date="2018-06" db="EMBL/GenBank/DDBJ databases">
        <title>Lujinxingia sediminis gen. nov. sp. nov., a new facultative anaerobic member of the class Deltaproteobacteria, and proposal of Lujinxingaceae fam. nov.</title>
        <authorList>
            <person name="Guo L.-Y."/>
            <person name="Li C.-M."/>
            <person name="Wang S."/>
            <person name="Du Z.-J."/>
        </authorList>
    </citation>
    <scope>NUCLEOTIDE SEQUENCE [LARGE SCALE GENOMIC DNA]</scope>
    <source>
        <strain evidence="1 2">FA350</strain>
    </source>
</reference>
<proteinExistence type="predicted"/>